<evidence type="ECO:0000313" key="1">
    <source>
        <dbReference type="EMBL" id="KKM51225.1"/>
    </source>
</evidence>
<protein>
    <submittedName>
        <fullName evidence="1">Uncharacterized protein</fullName>
    </submittedName>
</protein>
<reference evidence="1" key="1">
    <citation type="journal article" date="2015" name="Nature">
        <title>Complex archaea that bridge the gap between prokaryotes and eukaryotes.</title>
        <authorList>
            <person name="Spang A."/>
            <person name="Saw J.H."/>
            <person name="Jorgensen S.L."/>
            <person name="Zaremba-Niedzwiedzka K."/>
            <person name="Martijn J."/>
            <person name="Lind A.E."/>
            <person name="van Eijk R."/>
            <person name="Schleper C."/>
            <person name="Guy L."/>
            <person name="Ettema T.J."/>
        </authorList>
    </citation>
    <scope>NUCLEOTIDE SEQUENCE</scope>
</reference>
<name>A0A0F9INZ9_9ZZZZ</name>
<accession>A0A0F9INZ9</accession>
<comment type="caution">
    <text evidence="1">The sequence shown here is derived from an EMBL/GenBank/DDBJ whole genome shotgun (WGS) entry which is preliminary data.</text>
</comment>
<proteinExistence type="predicted"/>
<dbReference type="EMBL" id="LAZR01011953">
    <property type="protein sequence ID" value="KKM51225.1"/>
    <property type="molecule type" value="Genomic_DNA"/>
</dbReference>
<sequence length="90" mass="10510">MAKALTQTQLNYLNWLHQDNVIAVCIEYSNQFGKMSYSSQPTFKTDNRALQNLKLSGFIQEQDTYEFGIRWTRFTLSERGHKVLEAQTCL</sequence>
<organism evidence="1">
    <name type="scientific">marine sediment metagenome</name>
    <dbReference type="NCBI Taxonomy" id="412755"/>
    <lineage>
        <taxon>unclassified sequences</taxon>
        <taxon>metagenomes</taxon>
        <taxon>ecological metagenomes</taxon>
    </lineage>
</organism>
<dbReference type="AlphaFoldDB" id="A0A0F9INZ9"/>
<gene>
    <name evidence="1" type="ORF">LCGC14_1555700</name>
</gene>